<accession>A0A5C4UNR3</accession>
<protein>
    <submittedName>
        <fullName evidence="1">GltA</fullName>
    </submittedName>
</protein>
<gene>
    <name evidence="1" type="ORF">FH715_26630</name>
</gene>
<evidence type="ECO:0000313" key="2">
    <source>
        <dbReference type="Proteomes" id="UP000311713"/>
    </source>
</evidence>
<dbReference type="EMBL" id="VDGT01000030">
    <property type="protein sequence ID" value="TNM25166.1"/>
    <property type="molecule type" value="Genomic_DNA"/>
</dbReference>
<sequence>MPTISVITPVHGGSEPYLPDAHRSVAAQRLPDGWDLQWVVQEDGRTGGPLAALPDEPWISPGAGRAGGAARARTLALHRAAGVLTRTLDADDLLPDERTLARDIEALAAHPDLAWTVAPALDLHPDGRLVPGPCDPPPGPLPPELLVDGARVGVLPVMGTTFTVYTALLVAIGGWPALPAYEDVGPLLAAEALSGGLMQAEPGEIYRKHPGQSTADPAYHDAEEKATRMATVIARADALRRLGWKWQPEQPAVV</sequence>
<dbReference type="AlphaFoldDB" id="A0A5C4UNR3"/>
<dbReference type="CDD" id="cd00761">
    <property type="entry name" value="Glyco_tranf_GTA_type"/>
    <property type="match status" value="1"/>
</dbReference>
<dbReference type="SUPFAM" id="SSF53448">
    <property type="entry name" value="Nucleotide-diphospho-sugar transferases"/>
    <property type="match status" value="1"/>
</dbReference>
<name>A0A5C4UNR3_9ACTN</name>
<dbReference type="InterPro" id="IPR029044">
    <property type="entry name" value="Nucleotide-diphossugar_trans"/>
</dbReference>
<dbReference type="OrthoDB" id="4529776at2"/>
<keyword evidence="2" id="KW-1185">Reference proteome</keyword>
<dbReference type="Proteomes" id="UP000311713">
    <property type="component" value="Unassembled WGS sequence"/>
</dbReference>
<proteinExistence type="predicted"/>
<evidence type="ECO:0000313" key="1">
    <source>
        <dbReference type="EMBL" id="TNM25166.1"/>
    </source>
</evidence>
<dbReference type="Gene3D" id="3.90.550.10">
    <property type="entry name" value="Spore Coat Polysaccharide Biosynthesis Protein SpsA, Chain A"/>
    <property type="match status" value="1"/>
</dbReference>
<reference evidence="1 2" key="1">
    <citation type="submission" date="2019-06" db="EMBL/GenBank/DDBJ databases">
        <title>Draft genome of Streptomyces sedi sp. JCM16909.</title>
        <authorList>
            <person name="Klykleung N."/>
            <person name="Tanasupawat S."/>
            <person name="Kudo T."/>
            <person name="Yuki M."/>
            <person name="Ohkuma M."/>
        </authorList>
    </citation>
    <scope>NUCLEOTIDE SEQUENCE [LARGE SCALE GENOMIC DNA]</scope>
    <source>
        <strain evidence="1 2">JCM 16909</strain>
    </source>
</reference>
<organism evidence="1 2">
    <name type="scientific">Streptomyces sedi</name>
    <dbReference type="NCBI Taxonomy" id="555059"/>
    <lineage>
        <taxon>Bacteria</taxon>
        <taxon>Bacillati</taxon>
        <taxon>Actinomycetota</taxon>
        <taxon>Actinomycetes</taxon>
        <taxon>Kitasatosporales</taxon>
        <taxon>Streptomycetaceae</taxon>
        <taxon>Streptomyces</taxon>
    </lineage>
</organism>
<dbReference type="RefSeq" id="WP_139649818.1">
    <property type="nucleotide sequence ID" value="NZ_BAAAZS010000026.1"/>
</dbReference>
<comment type="caution">
    <text evidence="1">The sequence shown here is derived from an EMBL/GenBank/DDBJ whole genome shotgun (WGS) entry which is preliminary data.</text>
</comment>